<keyword evidence="2" id="KW-0472">Membrane</keyword>
<keyword evidence="2" id="KW-1133">Transmembrane helix</keyword>
<dbReference type="KEGG" id="lem:LEN_3460"/>
<protein>
    <recommendedName>
        <fullName evidence="5">DUF3592 domain-containing protein</fullName>
    </recommendedName>
</protein>
<evidence type="ECO:0000313" key="4">
    <source>
        <dbReference type="Proteomes" id="UP000218824"/>
    </source>
</evidence>
<dbReference type="EMBL" id="AP014940">
    <property type="protein sequence ID" value="BAV98947.1"/>
    <property type="molecule type" value="Genomic_DNA"/>
</dbReference>
<accession>A0AAU9AIB4</accession>
<evidence type="ECO:0000256" key="1">
    <source>
        <dbReference type="SAM" id="MobiDB-lite"/>
    </source>
</evidence>
<dbReference type="AlphaFoldDB" id="A0AAU9AIB4"/>
<organism evidence="3 4">
    <name type="scientific">Lysobacter enzymogenes</name>
    <dbReference type="NCBI Taxonomy" id="69"/>
    <lineage>
        <taxon>Bacteria</taxon>
        <taxon>Pseudomonadati</taxon>
        <taxon>Pseudomonadota</taxon>
        <taxon>Gammaproteobacteria</taxon>
        <taxon>Lysobacterales</taxon>
        <taxon>Lysobacteraceae</taxon>
        <taxon>Lysobacter</taxon>
    </lineage>
</organism>
<evidence type="ECO:0008006" key="5">
    <source>
        <dbReference type="Google" id="ProtNLM"/>
    </source>
</evidence>
<feature type="region of interest" description="Disordered" evidence="1">
    <location>
        <begin position="1"/>
        <end position="22"/>
    </location>
</feature>
<dbReference type="Proteomes" id="UP000218824">
    <property type="component" value="Chromosome"/>
</dbReference>
<gene>
    <name evidence="3" type="ORF">LEN_3460</name>
</gene>
<name>A0AAU9AIB4_LYSEN</name>
<feature type="transmembrane region" description="Helical" evidence="2">
    <location>
        <begin position="43"/>
        <end position="61"/>
    </location>
</feature>
<proteinExistence type="predicted"/>
<evidence type="ECO:0000313" key="3">
    <source>
        <dbReference type="EMBL" id="BAV98947.1"/>
    </source>
</evidence>
<keyword evidence="2" id="KW-0812">Transmembrane</keyword>
<feature type="transmembrane region" description="Helical" evidence="2">
    <location>
        <begin position="67"/>
        <end position="86"/>
    </location>
</feature>
<dbReference type="RefSeq" id="WP_096379291.1">
    <property type="nucleotide sequence ID" value="NZ_AP014940.1"/>
</dbReference>
<evidence type="ECO:0000256" key="2">
    <source>
        <dbReference type="SAM" id="Phobius"/>
    </source>
</evidence>
<reference evidence="3 4" key="1">
    <citation type="journal article" date="2017" name="DNA Res.">
        <title>Complete genome sequence and expression profile of the commercial lytic enzyme producer Lysobacter enzymogenes M497-1.</title>
        <authorList>
            <person name="Takami H."/>
            <person name="Toyoda A."/>
            <person name="Uchiyama I."/>
            <person name="Itoh T."/>
            <person name="Takaki Y."/>
            <person name="Arai W."/>
            <person name="Nishi S."/>
            <person name="Kawai M."/>
            <person name="Shinya K."/>
            <person name="Ikeda H."/>
        </authorList>
    </citation>
    <scope>NUCLEOTIDE SEQUENCE [LARGE SCALE GENOMIC DNA]</scope>
    <source>
        <strain evidence="3 4">M497-1</strain>
    </source>
</reference>
<dbReference type="GeneID" id="83065271"/>
<sequence>MTHDSQAAAPAAAPVPTPADGVPLDERERAFLRAKQSTAAPRALWSSVAFGVVCFVPAIIFEPDFRDVWLIAGICVALGFMALLAASESYDQSSLRDDLAAGVKLWREGVLTGVMERDDGESWPPIYCLYIVLDGDDPEVTTRFSVPWHCYEAVHTDQRVRIAYSPKSLRLLNLIQGEYDYVAVNRQFDVHPPPP</sequence>